<keyword evidence="5 6" id="KW-0472">Membrane</keyword>
<dbReference type="Proteomes" id="UP000177199">
    <property type="component" value="Unassembled WGS sequence"/>
</dbReference>
<dbReference type="AlphaFoldDB" id="A0A1F7HF06"/>
<feature type="transmembrane region" description="Helical" evidence="6">
    <location>
        <begin position="216"/>
        <end position="236"/>
    </location>
</feature>
<organism evidence="7 8">
    <name type="scientific">Candidatus Roizmanbacteria bacterium RIFCSPHIGHO2_12_FULL_33_9</name>
    <dbReference type="NCBI Taxonomy" id="1802045"/>
    <lineage>
        <taxon>Bacteria</taxon>
        <taxon>Candidatus Roizmaniibacteriota</taxon>
    </lineage>
</organism>
<evidence type="ECO:0000256" key="1">
    <source>
        <dbReference type="ARBA" id="ARBA00004141"/>
    </source>
</evidence>
<evidence type="ECO:0000256" key="5">
    <source>
        <dbReference type="ARBA" id="ARBA00023136"/>
    </source>
</evidence>
<feature type="transmembrane region" description="Helical" evidence="6">
    <location>
        <begin position="9"/>
        <end position="28"/>
    </location>
</feature>
<feature type="transmembrane region" description="Helical" evidence="6">
    <location>
        <begin position="301"/>
        <end position="322"/>
    </location>
</feature>
<dbReference type="InterPro" id="IPR002549">
    <property type="entry name" value="AI-2E-like"/>
</dbReference>
<sequence length="325" mass="36923">MGKIYKIEISAKTIVFTILFLVFLNLLWIVRELIFSFFIAYIVMSALNPWISLLQRKKIPRAISTLISFIIIFGLIGYLLFWLIPLIAKEMTLLFKNLPKIIESYIPNSSSFLDNEFFTTNLPNITNNTLQFLRNVLSNVIFMISTIFFSFYFLVEENAMRKFFTRFFDKEGAYKMLNVLDSTEKRLRSWFWGQLVLMFVIGVLVYIGLTLLNVRFALPLALIAGLLEIVPILGPIISTIPSFIIALSESAFSGIAVIALYFVIQQAENQIIVPYIMRKAVGLNPIVTLAALIIGGRVGGFLGILIAIPITLFVETILVEYINSK</sequence>
<feature type="transmembrane region" description="Helical" evidence="6">
    <location>
        <begin position="136"/>
        <end position="155"/>
    </location>
</feature>
<keyword evidence="3 6" id="KW-0812">Transmembrane</keyword>
<dbReference type="Pfam" id="PF01594">
    <property type="entry name" value="AI-2E_transport"/>
    <property type="match status" value="1"/>
</dbReference>
<proteinExistence type="inferred from homology"/>
<evidence type="ECO:0000313" key="7">
    <source>
        <dbReference type="EMBL" id="OGK29847.1"/>
    </source>
</evidence>
<protein>
    <recommendedName>
        <fullName evidence="9">AI-2E family transporter</fullName>
    </recommendedName>
</protein>
<feature type="transmembrane region" description="Helical" evidence="6">
    <location>
        <begin position="66"/>
        <end position="88"/>
    </location>
</feature>
<feature type="transmembrane region" description="Helical" evidence="6">
    <location>
        <begin position="34"/>
        <end position="54"/>
    </location>
</feature>
<evidence type="ECO:0000313" key="8">
    <source>
        <dbReference type="Proteomes" id="UP000177199"/>
    </source>
</evidence>
<dbReference type="GO" id="GO:0055085">
    <property type="term" value="P:transmembrane transport"/>
    <property type="evidence" value="ECO:0007669"/>
    <property type="project" value="TreeGrafter"/>
</dbReference>
<comment type="caution">
    <text evidence="7">The sequence shown here is derived from an EMBL/GenBank/DDBJ whole genome shotgun (WGS) entry which is preliminary data.</text>
</comment>
<dbReference type="GO" id="GO:0016020">
    <property type="term" value="C:membrane"/>
    <property type="evidence" value="ECO:0007669"/>
    <property type="project" value="UniProtKB-SubCell"/>
</dbReference>
<dbReference type="PANTHER" id="PTHR21716">
    <property type="entry name" value="TRANSMEMBRANE PROTEIN"/>
    <property type="match status" value="1"/>
</dbReference>
<evidence type="ECO:0000256" key="6">
    <source>
        <dbReference type="SAM" id="Phobius"/>
    </source>
</evidence>
<comment type="similarity">
    <text evidence="2">Belongs to the autoinducer-2 exporter (AI-2E) (TC 2.A.86) family.</text>
</comment>
<evidence type="ECO:0000256" key="4">
    <source>
        <dbReference type="ARBA" id="ARBA00022989"/>
    </source>
</evidence>
<keyword evidence="4 6" id="KW-1133">Transmembrane helix</keyword>
<feature type="transmembrane region" description="Helical" evidence="6">
    <location>
        <begin position="243"/>
        <end position="264"/>
    </location>
</feature>
<dbReference type="PANTHER" id="PTHR21716:SF62">
    <property type="entry name" value="TRANSPORT PROTEIN YDBI-RELATED"/>
    <property type="match status" value="1"/>
</dbReference>
<feature type="transmembrane region" description="Helical" evidence="6">
    <location>
        <begin position="190"/>
        <end position="210"/>
    </location>
</feature>
<gene>
    <name evidence="7" type="ORF">A3F29_00175</name>
</gene>
<feature type="transmembrane region" description="Helical" evidence="6">
    <location>
        <begin position="276"/>
        <end position="294"/>
    </location>
</feature>
<dbReference type="EMBL" id="MFZV01000056">
    <property type="protein sequence ID" value="OGK29847.1"/>
    <property type="molecule type" value="Genomic_DNA"/>
</dbReference>
<evidence type="ECO:0008006" key="9">
    <source>
        <dbReference type="Google" id="ProtNLM"/>
    </source>
</evidence>
<comment type="subcellular location">
    <subcellularLocation>
        <location evidence="1">Membrane</location>
        <topology evidence="1">Multi-pass membrane protein</topology>
    </subcellularLocation>
</comment>
<reference evidence="7 8" key="1">
    <citation type="journal article" date="2016" name="Nat. Commun.">
        <title>Thousands of microbial genomes shed light on interconnected biogeochemical processes in an aquifer system.</title>
        <authorList>
            <person name="Anantharaman K."/>
            <person name="Brown C.T."/>
            <person name="Hug L.A."/>
            <person name="Sharon I."/>
            <person name="Castelle C.J."/>
            <person name="Probst A.J."/>
            <person name="Thomas B.C."/>
            <person name="Singh A."/>
            <person name="Wilkins M.J."/>
            <person name="Karaoz U."/>
            <person name="Brodie E.L."/>
            <person name="Williams K.H."/>
            <person name="Hubbard S.S."/>
            <person name="Banfield J.F."/>
        </authorList>
    </citation>
    <scope>NUCLEOTIDE SEQUENCE [LARGE SCALE GENOMIC DNA]</scope>
</reference>
<name>A0A1F7HF06_9BACT</name>
<evidence type="ECO:0000256" key="3">
    <source>
        <dbReference type="ARBA" id="ARBA00022692"/>
    </source>
</evidence>
<evidence type="ECO:0000256" key="2">
    <source>
        <dbReference type="ARBA" id="ARBA00009773"/>
    </source>
</evidence>
<accession>A0A1F7HF06</accession>